<dbReference type="InterPro" id="IPR014965">
    <property type="entry name" value="Amino_acid_metab_prot_put"/>
</dbReference>
<dbReference type="Gene3D" id="3.30.1820.10">
    <property type="entry name" value="Lp2179-like"/>
    <property type="match status" value="1"/>
</dbReference>
<keyword evidence="2" id="KW-1185">Reference proteome</keyword>
<evidence type="ECO:0000313" key="2">
    <source>
        <dbReference type="Proteomes" id="UP000051249"/>
    </source>
</evidence>
<dbReference type="SUPFAM" id="SSF160800">
    <property type="entry name" value="Lp2179-like"/>
    <property type="match status" value="1"/>
</dbReference>
<dbReference type="EMBL" id="JQCQ01000008">
    <property type="protein sequence ID" value="KRO25575.1"/>
    <property type="molecule type" value="Genomic_DNA"/>
</dbReference>
<protein>
    <recommendedName>
        <fullName evidence="3">Cysteine desulfurase</fullName>
    </recommendedName>
</protein>
<dbReference type="RefSeq" id="WP_057798582.1">
    <property type="nucleotide sequence ID" value="NZ_BJZZ01000036.1"/>
</dbReference>
<dbReference type="OrthoDB" id="2166222at2"/>
<gene>
    <name evidence="1" type="ORF">IV88_GL001655</name>
</gene>
<accession>A0A0R2NII0</accession>
<dbReference type="AlphaFoldDB" id="A0A0R2NII0"/>
<comment type="caution">
    <text evidence="1">The sequence shown here is derived from an EMBL/GenBank/DDBJ whole genome shotgun (WGS) entry which is preliminary data.</text>
</comment>
<evidence type="ECO:0000313" key="1">
    <source>
        <dbReference type="EMBL" id="KRO25575.1"/>
    </source>
</evidence>
<dbReference type="Proteomes" id="UP000051249">
    <property type="component" value="Unassembled WGS sequence"/>
</dbReference>
<proteinExistence type="predicted"/>
<sequence>MAYTEKIQVEGDTDTYSLSNDIKKYTLRDLGFVVTKTGSFSFERSLDPTSPYKQGIKLKVTINSTLDGLKMNTVTANGLRKVNIFNREQDQGLVEQYHYILEEFVSRSVLQKV</sequence>
<dbReference type="Pfam" id="PF08866">
    <property type="entry name" value="DUF1831"/>
    <property type="match status" value="1"/>
</dbReference>
<evidence type="ECO:0008006" key="3">
    <source>
        <dbReference type="Google" id="ProtNLM"/>
    </source>
</evidence>
<name>A0A0R2NII0_9LACO</name>
<dbReference type="PATRIC" id="fig|480391.4.peg.1692"/>
<dbReference type="InterPro" id="IPR035942">
    <property type="entry name" value="Lp2179-like_sf"/>
</dbReference>
<reference evidence="1 2" key="1">
    <citation type="journal article" date="2015" name="Genome Announc.">
        <title>Expanding the biotechnology potential of lactobacilli through comparative genomics of 213 strains and associated genera.</title>
        <authorList>
            <person name="Sun Z."/>
            <person name="Harris H.M."/>
            <person name="McCann A."/>
            <person name="Guo C."/>
            <person name="Argimon S."/>
            <person name="Zhang W."/>
            <person name="Yang X."/>
            <person name="Jeffery I.B."/>
            <person name="Cooney J.C."/>
            <person name="Kagawa T.F."/>
            <person name="Liu W."/>
            <person name="Song Y."/>
            <person name="Salvetti E."/>
            <person name="Wrobel A."/>
            <person name="Rasinkangas P."/>
            <person name="Parkhill J."/>
            <person name="Rea M.C."/>
            <person name="O'Sullivan O."/>
            <person name="Ritari J."/>
            <person name="Douillard F.P."/>
            <person name="Paul Ross R."/>
            <person name="Yang R."/>
            <person name="Briner A.E."/>
            <person name="Felis G.E."/>
            <person name="de Vos W.M."/>
            <person name="Barrangou R."/>
            <person name="Klaenhammer T.R."/>
            <person name="Caufield P.W."/>
            <person name="Cui Y."/>
            <person name="Zhang H."/>
            <person name="O'Toole P.W."/>
        </authorList>
    </citation>
    <scope>NUCLEOTIDE SEQUENCE [LARGE SCALE GENOMIC DNA]</scope>
    <source>
        <strain evidence="1 2">DSM 23026</strain>
    </source>
</reference>
<organism evidence="1 2">
    <name type="scientific">Pediococcus argentinicus</name>
    <dbReference type="NCBI Taxonomy" id="480391"/>
    <lineage>
        <taxon>Bacteria</taxon>
        <taxon>Bacillati</taxon>
        <taxon>Bacillota</taxon>
        <taxon>Bacilli</taxon>
        <taxon>Lactobacillales</taxon>
        <taxon>Lactobacillaceae</taxon>
        <taxon>Pediococcus</taxon>
    </lineage>
</organism>